<evidence type="ECO:0000313" key="2">
    <source>
        <dbReference type="Proteomes" id="UP000310249"/>
    </source>
</evidence>
<dbReference type="AlphaFoldDB" id="A0A5S3WNQ7"/>
<name>A0A5S3WNQ7_9GAMM</name>
<evidence type="ECO:0000313" key="1">
    <source>
        <dbReference type="EMBL" id="TMP29644.1"/>
    </source>
</evidence>
<dbReference type="EMBL" id="PNCI01000017">
    <property type="protein sequence ID" value="TMP29644.1"/>
    <property type="molecule type" value="Genomic_DNA"/>
</dbReference>
<gene>
    <name evidence="1" type="ORF">CWB99_08570</name>
</gene>
<sequence length="214" mass="24740">MFYNFTLIFFLFISGFVKAFDYKLCDGLLYDVSYKQRGFRGHVYAEKCKLNEGIIYDYESSILSSFVEKSNVDGLHKQVSTLKIRGDSYELINEAMIRKYKLNNKKGFEYDILVSSIYEHLDYAGAEKSRLRISENCFVVESHSNEADNGTLFLIIKFINSSKSLFSKNINSVLINNYRITSFIAKGAIGKGILSDICNQNESYWNKHVLEHRM</sequence>
<accession>A0A5S3WNQ7</accession>
<reference evidence="2" key="2">
    <citation type="submission" date="2019-06" db="EMBL/GenBank/DDBJ databases">
        <title>Co-occurence of chitin degradation, pigmentation and bioactivity in marine Pseudoalteromonas.</title>
        <authorList>
            <person name="Sonnenschein E.C."/>
            <person name="Bech P.K."/>
        </authorList>
    </citation>
    <scope>NUCLEOTIDE SEQUENCE [LARGE SCALE GENOMIC DNA]</scope>
    <source>
        <strain evidence="2">S2676</strain>
    </source>
</reference>
<proteinExistence type="predicted"/>
<dbReference type="RefSeq" id="WP_138550467.1">
    <property type="nucleotide sequence ID" value="NZ_PNCH01000012.1"/>
</dbReference>
<organism evidence="1 2">
    <name type="scientific">Pseudoalteromonas rubra</name>
    <dbReference type="NCBI Taxonomy" id="43658"/>
    <lineage>
        <taxon>Bacteria</taxon>
        <taxon>Pseudomonadati</taxon>
        <taxon>Pseudomonadota</taxon>
        <taxon>Gammaproteobacteria</taxon>
        <taxon>Alteromonadales</taxon>
        <taxon>Pseudoalteromonadaceae</taxon>
        <taxon>Pseudoalteromonas</taxon>
    </lineage>
</organism>
<dbReference type="Proteomes" id="UP000310249">
    <property type="component" value="Unassembled WGS sequence"/>
</dbReference>
<protein>
    <submittedName>
        <fullName evidence="1">Uncharacterized protein</fullName>
    </submittedName>
</protein>
<comment type="caution">
    <text evidence="1">The sequence shown here is derived from an EMBL/GenBank/DDBJ whole genome shotgun (WGS) entry which is preliminary data.</text>
</comment>
<reference evidence="1 2" key="1">
    <citation type="submission" date="2018-01" db="EMBL/GenBank/DDBJ databases">
        <authorList>
            <person name="Paulsen S."/>
            <person name="Gram L.K."/>
        </authorList>
    </citation>
    <scope>NUCLEOTIDE SEQUENCE [LARGE SCALE GENOMIC DNA]</scope>
    <source>
        <strain evidence="1 2">S2676</strain>
    </source>
</reference>